<dbReference type="InterPro" id="IPR029044">
    <property type="entry name" value="Nucleotide-diphossugar_trans"/>
</dbReference>
<feature type="domain" description="Glycosyltransferase 2-like" evidence="1">
    <location>
        <begin position="4"/>
        <end position="45"/>
    </location>
</feature>
<protein>
    <submittedName>
        <fullName evidence="3">Glycosyltransferase</fullName>
        <ecNumber evidence="3">2.4.-.-</ecNumber>
    </submittedName>
</protein>
<dbReference type="InterPro" id="IPR001173">
    <property type="entry name" value="Glyco_trans_2-like"/>
</dbReference>
<dbReference type="EC" id="2.4.-.-" evidence="3"/>
<gene>
    <name evidence="2" type="ORF">IEW27_17925</name>
    <name evidence="3" type="ORF">LNP80_21695</name>
</gene>
<keyword evidence="3" id="KW-0808">Transferase</keyword>
<proteinExistence type="predicted"/>
<reference evidence="4" key="2">
    <citation type="submission" date="2023-07" db="EMBL/GenBank/DDBJ databases">
        <title>Description of novel Chryseobacterium sp. strain C-2.</title>
        <authorList>
            <person name="Saticioglu I.B."/>
        </authorList>
    </citation>
    <scope>NUCLEOTIDE SEQUENCE [LARGE SCALE GENOMIC DNA]</scope>
    <source>
        <strain evidence="4">C-2</strain>
    </source>
</reference>
<dbReference type="Proteomes" id="UP001107960">
    <property type="component" value="Unassembled WGS sequence"/>
</dbReference>
<name>A0A9Q3V069_9FLAO</name>
<dbReference type="EMBL" id="JACXXP010000032">
    <property type="protein sequence ID" value="MBD3906464.1"/>
    <property type="molecule type" value="Genomic_DNA"/>
</dbReference>
<dbReference type="SUPFAM" id="SSF53448">
    <property type="entry name" value="Nucleotide-diphospho-sugar transferases"/>
    <property type="match status" value="1"/>
</dbReference>
<dbReference type="GO" id="GO:0016757">
    <property type="term" value="F:glycosyltransferase activity"/>
    <property type="evidence" value="ECO:0007669"/>
    <property type="project" value="UniProtKB-KW"/>
</dbReference>
<keyword evidence="3" id="KW-0328">Glycosyltransferase</keyword>
<reference evidence="3" key="1">
    <citation type="submission" date="2021-11" db="EMBL/GenBank/DDBJ databases">
        <title>Description of novel Chryseobacterium species.</title>
        <authorList>
            <person name="Saticioglu I.B."/>
            <person name="Ay H."/>
            <person name="Altun S."/>
            <person name="Duman M."/>
        </authorList>
    </citation>
    <scope>NUCLEOTIDE SEQUENCE</scope>
    <source>
        <strain evidence="3">C-39</strain>
    </source>
</reference>
<evidence type="ECO:0000313" key="5">
    <source>
        <dbReference type="Proteomes" id="UP001107960"/>
    </source>
</evidence>
<evidence type="ECO:0000313" key="2">
    <source>
        <dbReference type="EMBL" id="MBD3906464.1"/>
    </source>
</evidence>
<dbReference type="AlphaFoldDB" id="A0A9Q3V069"/>
<evidence type="ECO:0000313" key="4">
    <source>
        <dbReference type="Proteomes" id="UP000603715"/>
    </source>
</evidence>
<organism evidence="3 5">
    <name type="scientific">Chryseobacterium muglaense</name>
    <dbReference type="NCBI Taxonomy" id="2893752"/>
    <lineage>
        <taxon>Bacteria</taxon>
        <taxon>Pseudomonadati</taxon>
        <taxon>Bacteroidota</taxon>
        <taxon>Flavobacteriia</taxon>
        <taxon>Flavobacteriales</taxon>
        <taxon>Weeksellaceae</taxon>
        <taxon>Chryseobacterium group</taxon>
        <taxon>Chryseobacterium</taxon>
    </lineage>
</organism>
<reference evidence="2" key="3">
    <citation type="submission" date="2024-05" db="EMBL/GenBank/DDBJ databases">
        <title>Description of novel Chryseobacterium sp. strain C-2.</title>
        <authorList>
            <person name="Saticioglu I.B."/>
        </authorList>
    </citation>
    <scope>NUCLEOTIDE SEQUENCE</scope>
    <source>
        <strain evidence="2">C-2</strain>
    </source>
</reference>
<dbReference type="Gene3D" id="3.90.550.10">
    <property type="entry name" value="Spore Coat Polysaccharide Biosynthesis Protein SpsA, Chain A"/>
    <property type="match status" value="1"/>
</dbReference>
<keyword evidence="4" id="KW-1185">Reference proteome</keyword>
<dbReference type="EMBL" id="JAJJML010000001">
    <property type="protein sequence ID" value="MCC9036825.1"/>
    <property type="molecule type" value="Genomic_DNA"/>
</dbReference>
<dbReference type="RefSeq" id="WP_191180875.1">
    <property type="nucleotide sequence ID" value="NZ_JACXXP010000032.1"/>
</dbReference>
<evidence type="ECO:0000313" key="3">
    <source>
        <dbReference type="EMBL" id="MCC9036825.1"/>
    </source>
</evidence>
<comment type="caution">
    <text evidence="3">The sequence shown here is derived from an EMBL/GenBank/DDBJ whole genome shotgun (WGS) entry which is preliminary data.</text>
</comment>
<dbReference type="Pfam" id="PF00535">
    <property type="entry name" value="Glycos_transf_2"/>
    <property type="match status" value="1"/>
</dbReference>
<accession>A0A9Q3V069</accession>
<sequence length="57" mass="6607">MKISIATSTFNQEKNIRDFLDAALEIADEIIIVDHFSTDRTKKYACPTRKYSLLKKN</sequence>
<evidence type="ECO:0000259" key="1">
    <source>
        <dbReference type="Pfam" id="PF00535"/>
    </source>
</evidence>
<dbReference type="Proteomes" id="UP000603715">
    <property type="component" value="Unassembled WGS sequence"/>
</dbReference>